<feature type="compositionally biased region" description="Basic and acidic residues" evidence="1">
    <location>
        <begin position="174"/>
        <end position="190"/>
    </location>
</feature>
<evidence type="ECO:0000256" key="1">
    <source>
        <dbReference type="SAM" id="MobiDB-lite"/>
    </source>
</evidence>
<evidence type="ECO:0000313" key="2">
    <source>
        <dbReference type="EMBL" id="OGL89010.1"/>
    </source>
</evidence>
<protein>
    <submittedName>
        <fullName evidence="2">Uncharacterized protein</fullName>
    </submittedName>
</protein>
<sequence>MPRPLEKPPEGYRDPSEFPDADKTAGLKEMREGHAALEFAVKESKAKETILREKPAPPDSPLGRAQEKLRIEKIADPLFNDVAAASVEKLPALLQTKLREAFAAGNGKDFLAAVKESMDRFNSIAGVITDGKRIKVKEGMMGMAIKAGALEQFLQAAPADIENDVFASATPPEGLKELDKKHPPLYRKGDVIASAPPPKETREAGPPPEPLPGGVKIRKGMGVSIE</sequence>
<reference evidence="2 3" key="1">
    <citation type="journal article" date="2016" name="Nat. Commun.">
        <title>Thousands of microbial genomes shed light on interconnected biogeochemical processes in an aquifer system.</title>
        <authorList>
            <person name="Anantharaman K."/>
            <person name="Brown C.T."/>
            <person name="Hug L.A."/>
            <person name="Sharon I."/>
            <person name="Castelle C.J."/>
            <person name="Probst A.J."/>
            <person name="Thomas B.C."/>
            <person name="Singh A."/>
            <person name="Wilkins M.J."/>
            <person name="Karaoz U."/>
            <person name="Brodie E.L."/>
            <person name="Williams K.H."/>
            <person name="Hubbard S.S."/>
            <person name="Banfield J.F."/>
        </authorList>
    </citation>
    <scope>NUCLEOTIDE SEQUENCE [LARGE SCALE GENOMIC DNA]</scope>
</reference>
<feature type="region of interest" description="Disordered" evidence="1">
    <location>
        <begin position="1"/>
        <end position="25"/>
    </location>
</feature>
<feature type="region of interest" description="Disordered" evidence="1">
    <location>
        <begin position="170"/>
        <end position="226"/>
    </location>
</feature>
<gene>
    <name evidence="2" type="ORF">A3H75_03020</name>
</gene>
<dbReference type="AlphaFoldDB" id="A0A1F7VEQ6"/>
<comment type="caution">
    <text evidence="2">The sequence shown here is derived from an EMBL/GenBank/DDBJ whole genome shotgun (WGS) entry which is preliminary data.</text>
</comment>
<evidence type="ECO:0000313" key="3">
    <source>
        <dbReference type="Proteomes" id="UP000176678"/>
    </source>
</evidence>
<proteinExistence type="predicted"/>
<dbReference type="EMBL" id="MGES01000018">
    <property type="protein sequence ID" value="OGL89010.1"/>
    <property type="molecule type" value="Genomic_DNA"/>
</dbReference>
<name>A0A1F7VEQ6_9BACT</name>
<accession>A0A1F7VEQ6</accession>
<dbReference type="Proteomes" id="UP000176678">
    <property type="component" value="Unassembled WGS sequence"/>
</dbReference>
<organism evidence="2 3">
    <name type="scientific">Candidatus Uhrbacteria bacterium RIFCSPLOWO2_02_FULL_51_9</name>
    <dbReference type="NCBI Taxonomy" id="1802410"/>
    <lineage>
        <taxon>Bacteria</taxon>
        <taxon>Candidatus Uhriibacteriota</taxon>
    </lineage>
</organism>